<accession>A0A4Y2QWV2</accession>
<dbReference type="OrthoDB" id="6769082at2759"/>
<proteinExistence type="predicted"/>
<organism evidence="1 2">
    <name type="scientific">Araneus ventricosus</name>
    <name type="common">Orbweaver spider</name>
    <name type="synonym">Epeira ventricosa</name>
    <dbReference type="NCBI Taxonomy" id="182803"/>
    <lineage>
        <taxon>Eukaryota</taxon>
        <taxon>Metazoa</taxon>
        <taxon>Ecdysozoa</taxon>
        <taxon>Arthropoda</taxon>
        <taxon>Chelicerata</taxon>
        <taxon>Arachnida</taxon>
        <taxon>Araneae</taxon>
        <taxon>Araneomorphae</taxon>
        <taxon>Entelegynae</taxon>
        <taxon>Araneoidea</taxon>
        <taxon>Araneidae</taxon>
        <taxon>Araneus</taxon>
    </lineage>
</organism>
<evidence type="ECO:0008006" key="3">
    <source>
        <dbReference type="Google" id="ProtNLM"/>
    </source>
</evidence>
<dbReference type="AlphaFoldDB" id="A0A4Y2QWV2"/>
<evidence type="ECO:0000313" key="1">
    <source>
        <dbReference type="EMBL" id="GBN67828.1"/>
    </source>
</evidence>
<dbReference type="Proteomes" id="UP000499080">
    <property type="component" value="Unassembled WGS sequence"/>
</dbReference>
<name>A0A4Y2QWV2_ARAVE</name>
<comment type="caution">
    <text evidence="1">The sequence shown here is derived from an EMBL/GenBank/DDBJ whole genome shotgun (WGS) entry which is preliminary data.</text>
</comment>
<gene>
    <name evidence="1" type="ORF">AVEN_189416_1</name>
</gene>
<sequence>MSDLKDILNSYQPACVALQETNLKPENSFRLHGYTEFRKDHPAHRASGGVAL</sequence>
<protein>
    <recommendedName>
        <fullName evidence="3">Endonuclease/exonuclease/phosphatase domain-containing protein</fullName>
    </recommendedName>
</protein>
<keyword evidence="2" id="KW-1185">Reference proteome</keyword>
<evidence type="ECO:0000313" key="2">
    <source>
        <dbReference type="Proteomes" id="UP000499080"/>
    </source>
</evidence>
<feature type="non-terminal residue" evidence="1">
    <location>
        <position position="52"/>
    </location>
</feature>
<dbReference type="EMBL" id="BGPR01223713">
    <property type="protein sequence ID" value="GBN67828.1"/>
    <property type="molecule type" value="Genomic_DNA"/>
</dbReference>
<reference evidence="1 2" key="1">
    <citation type="journal article" date="2019" name="Sci. Rep.">
        <title>Orb-weaving spider Araneus ventricosus genome elucidates the spidroin gene catalogue.</title>
        <authorList>
            <person name="Kono N."/>
            <person name="Nakamura H."/>
            <person name="Ohtoshi R."/>
            <person name="Moran D.A.P."/>
            <person name="Shinohara A."/>
            <person name="Yoshida Y."/>
            <person name="Fujiwara M."/>
            <person name="Mori M."/>
            <person name="Tomita M."/>
            <person name="Arakawa K."/>
        </authorList>
    </citation>
    <scope>NUCLEOTIDE SEQUENCE [LARGE SCALE GENOMIC DNA]</scope>
</reference>